<feature type="non-terminal residue" evidence="2">
    <location>
        <position position="64"/>
    </location>
</feature>
<dbReference type="InterPro" id="IPR029441">
    <property type="entry name" value="Cass2"/>
</dbReference>
<comment type="caution">
    <text evidence="2">The sequence shown here is derived from an EMBL/GenBank/DDBJ whole genome shotgun (WGS) entry which is preliminary data.</text>
</comment>
<proteinExistence type="predicted"/>
<name>A0A3P3VVL8_9FLAO</name>
<sequence length="64" mass="7530">MNNQTIQKFQIIGISTRTINSNGQSAIDIELLWQKFWKEEIQSQIPNVISDEIYAVYTDYETDF</sequence>
<keyword evidence="3" id="KW-1185">Reference proteome</keyword>
<reference evidence="2 3" key="1">
    <citation type="submission" date="2018-11" db="EMBL/GenBank/DDBJ databases">
        <title>Flavobacterium sp. nov., YIM 102701-2 draft genome.</title>
        <authorList>
            <person name="Li G."/>
            <person name="Jiang Y."/>
        </authorList>
    </citation>
    <scope>NUCLEOTIDE SEQUENCE [LARGE SCALE GENOMIC DNA]</scope>
    <source>
        <strain evidence="2 3">YIM 102701-2</strain>
    </source>
</reference>
<accession>A0A3P3VVL8</accession>
<gene>
    <name evidence="2" type="ORF">EG240_16380</name>
</gene>
<evidence type="ECO:0000259" key="1">
    <source>
        <dbReference type="Pfam" id="PF14526"/>
    </source>
</evidence>
<evidence type="ECO:0000313" key="3">
    <source>
        <dbReference type="Proteomes" id="UP000275719"/>
    </source>
</evidence>
<feature type="domain" description="Integron-associated effector binding protein" evidence="1">
    <location>
        <begin position="6"/>
        <end position="62"/>
    </location>
</feature>
<dbReference type="AlphaFoldDB" id="A0A3P3VVL8"/>
<organism evidence="2 3">
    <name type="scientific">Paenimyroides tangerinum</name>
    <dbReference type="NCBI Taxonomy" id="2488728"/>
    <lineage>
        <taxon>Bacteria</taxon>
        <taxon>Pseudomonadati</taxon>
        <taxon>Bacteroidota</taxon>
        <taxon>Flavobacteriia</taxon>
        <taxon>Flavobacteriales</taxon>
        <taxon>Flavobacteriaceae</taxon>
        <taxon>Paenimyroides</taxon>
    </lineage>
</organism>
<dbReference type="InterPro" id="IPR011256">
    <property type="entry name" value="Reg_factor_effector_dom_sf"/>
</dbReference>
<dbReference type="EMBL" id="RQVQ01000108">
    <property type="protein sequence ID" value="RRJ86048.1"/>
    <property type="molecule type" value="Genomic_DNA"/>
</dbReference>
<evidence type="ECO:0000313" key="2">
    <source>
        <dbReference type="EMBL" id="RRJ86048.1"/>
    </source>
</evidence>
<dbReference type="Proteomes" id="UP000275719">
    <property type="component" value="Unassembled WGS sequence"/>
</dbReference>
<protein>
    <submittedName>
        <fullName evidence="2">AraC family transcriptional regulator</fullName>
    </submittedName>
</protein>
<dbReference type="Gene3D" id="3.20.80.10">
    <property type="entry name" value="Regulatory factor, effector binding domain"/>
    <property type="match status" value="1"/>
</dbReference>
<dbReference type="RefSeq" id="WP_203229341.1">
    <property type="nucleotide sequence ID" value="NZ_RQVQ01000108.1"/>
</dbReference>
<dbReference type="Pfam" id="PF14526">
    <property type="entry name" value="Cass2"/>
    <property type="match status" value="1"/>
</dbReference>